<dbReference type="RefSeq" id="WP_235166319.1">
    <property type="nucleotide sequence ID" value="NZ_CP098805.1"/>
</dbReference>
<reference evidence="1" key="1">
    <citation type="submission" date="2022-06" db="EMBL/GenBank/DDBJ databases">
        <title>Novel species in genus Dyadobacter.</title>
        <authorList>
            <person name="Ma C."/>
        </authorList>
    </citation>
    <scope>NUCLEOTIDE SEQUENCE</scope>
    <source>
        <strain evidence="1">CY22</strain>
    </source>
</reference>
<name>A0ABY4XJ62_9BACT</name>
<accession>A0ABY4XJ62</accession>
<evidence type="ECO:0000313" key="1">
    <source>
        <dbReference type="EMBL" id="USJ30472.1"/>
    </source>
</evidence>
<proteinExistence type="predicted"/>
<dbReference type="Gene3D" id="2.60.120.40">
    <property type="match status" value="1"/>
</dbReference>
<dbReference type="InterPro" id="IPR008983">
    <property type="entry name" value="Tumour_necrosis_fac-like_dom"/>
</dbReference>
<dbReference type="SUPFAM" id="SSF49842">
    <property type="entry name" value="TNF-like"/>
    <property type="match status" value="1"/>
</dbReference>
<sequence length="375" mass="38975">MSITSHLPKQHKRPSHRFLAILSTLLFLTSKIALAQGVGINTLTPDPSAALDIVSSDKGLLIPRVSLQSVSDNATVPNPATALLVYNTNAGLGKTGFYYNAGTAASPAWSIVGGGVANLALPFSQVVTHNGPLFLINNNDGNSSSIAISGIAVNAIAMRGATVNGTGVVGNTSSSGRGVLAAAANTNGTALEVSGPIKIHGPGQSPGAGKVLTSDANGNATWDNVLGNVAFRASGIPENGSEKIAPGSVSKVAFAIQDYDLGSNYNDVQGSPHSTFIAPLNGIYHFDLTLLWNISSYHEYGTRTRFIRTRGGLKVPVSSILFQSGKDGTISSSIDLQLLQGDMIHIEGEYFGDDEISIGTNSDDSHFSGRLIMKQ</sequence>
<dbReference type="Proteomes" id="UP001055420">
    <property type="component" value="Chromosome"/>
</dbReference>
<organism evidence="1 2">
    <name type="scientific">Dyadobacter chenhuakuii</name>
    <dbReference type="NCBI Taxonomy" id="2909339"/>
    <lineage>
        <taxon>Bacteria</taxon>
        <taxon>Pseudomonadati</taxon>
        <taxon>Bacteroidota</taxon>
        <taxon>Cytophagia</taxon>
        <taxon>Cytophagales</taxon>
        <taxon>Spirosomataceae</taxon>
        <taxon>Dyadobacter</taxon>
    </lineage>
</organism>
<evidence type="ECO:0000313" key="2">
    <source>
        <dbReference type="Proteomes" id="UP001055420"/>
    </source>
</evidence>
<evidence type="ECO:0008006" key="3">
    <source>
        <dbReference type="Google" id="ProtNLM"/>
    </source>
</evidence>
<protein>
    <recommendedName>
        <fullName evidence="3">C1q domain-containing protein</fullName>
    </recommendedName>
</protein>
<dbReference type="EMBL" id="CP098805">
    <property type="protein sequence ID" value="USJ30472.1"/>
    <property type="molecule type" value="Genomic_DNA"/>
</dbReference>
<keyword evidence="2" id="KW-1185">Reference proteome</keyword>
<gene>
    <name evidence="1" type="ORF">NFI80_21755</name>
</gene>